<keyword evidence="4" id="KW-0862">Zinc</keyword>
<feature type="region of interest" description="Disordered" evidence="5">
    <location>
        <begin position="135"/>
        <end position="182"/>
    </location>
</feature>
<dbReference type="Gene3D" id="3.30.1520.10">
    <property type="entry name" value="Phox-like domain"/>
    <property type="match status" value="1"/>
</dbReference>
<organism evidence="7 8">
    <name type="scientific">Apatococcus fuscideae</name>
    <dbReference type="NCBI Taxonomy" id="2026836"/>
    <lineage>
        <taxon>Eukaryota</taxon>
        <taxon>Viridiplantae</taxon>
        <taxon>Chlorophyta</taxon>
        <taxon>core chlorophytes</taxon>
        <taxon>Trebouxiophyceae</taxon>
        <taxon>Chlorellales</taxon>
        <taxon>Chlorellaceae</taxon>
        <taxon>Apatococcus</taxon>
    </lineage>
</organism>
<protein>
    <recommendedName>
        <fullName evidence="6">Rubicon Homology domain-containing protein</fullName>
    </recommendedName>
</protein>
<feature type="region of interest" description="Disordered" evidence="5">
    <location>
        <begin position="1"/>
        <end position="116"/>
    </location>
</feature>
<feature type="region of interest" description="Disordered" evidence="5">
    <location>
        <begin position="276"/>
        <end position="360"/>
    </location>
</feature>
<feature type="compositionally biased region" description="Basic and acidic residues" evidence="5">
    <location>
        <begin position="75"/>
        <end position="85"/>
    </location>
</feature>
<feature type="compositionally biased region" description="Pro residues" evidence="5">
    <location>
        <begin position="34"/>
        <end position="43"/>
    </location>
</feature>
<dbReference type="InterPro" id="IPR051366">
    <property type="entry name" value="DEF8"/>
</dbReference>
<evidence type="ECO:0000313" key="8">
    <source>
        <dbReference type="Proteomes" id="UP001485043"/>
    </source>
</evidence>
<feature type="compositionally biased region" description="Polar residues" evidence="5">
    <location>
        <begin position="1"/>
        <end position="24"/>
    </location>
</feature>
<accession>A0AAW1TI95</accession>
<feature type="domain" description="Rubicon Homology" evidence="6">
    <location>
        <begin position="417"/>
        <end position="532"/>
    </location>
</feature>
<gene>
    <name evidence="7" type="ORF">WJX84_000982</name>
</gene>
<dbReference type="GO" id="GO:0031410">
    <property type="term" value="C:cytoplasmic vesicle"/>
    <property type="evidence" value="ECO:0007669"/>
    <property type="project" value="UniProtKB-ARBA"/>
</dbReference>
<sequence>MLSSIPTPGKQPTVSAGLQQSNSDDLGLDLPDVPKGPPIPPKAVRPQSQAGPTRVGGGAVADPRVEKALQQLLAEADRRPGEESQRMVSQKQRKEMAETGRGGAEAEGGLSADSFAEVIHDAMQDLQGTLRANPSASTLHQSRSDASSPSLSQGSYGSPAASQYPPGSQPFSDPLLNSAEHDTDGLEGWEVQRRFRDVVALQSALQKSGRGALPASWSGLAQSRSITSSRRLAPDIVLARQQLLQTCLNDVLASHGDLSQAPELLLFLSPTEAQPSGPSGWFSGSARPSSSAGVALPEKQGSSEEGRSSRSGWSSKLTGLWQQRPSADSSAGLPAGDSPAATEHPQPESSAPSATGFRPGKRIKLMTELPLELSEAELMSQQEGACAGCGALLAEPEKAKKGFLRSIGSSKSKTVTRRCSYTGWLYCPDCHTGDTATLPAAVLHAWDFSRRPVCSSAAAFLEAIQTQPLLHLDAIPIMLQQRCPELPRAHEHRVRACKAVQSARAAGNPQMDEVLDGGYFHNAAPLQCTSKSS</sequence>
<evidence type="ECO:0000256" key="5">
    <source>
        <dbReference type="SAM" id="MobiDB-lite"/>
    </source>
</evidence>
<dbReference type="Proteomes" id="UP001485043">
    <property type="component" value="Unassembled WGS sequence"/>
</dbReference>
<dbReference type="InterPro" id="IPR036871">
    <property type="entry name" value="PX_dom_sf"/>
</dbReference>
<evidence type="ECO:0000256" key="3">
    <source>
        <dbReference type="ARBA" id="ARBA00022771"/>
    </source>
</evidence>
<keyword evidence="3" id="KW-0863">Zinc-finger</keyword>
<dbReference type="GO" id="GO:0035091">
    <property type="term" value="F:phosphatidylinositol binding"/>
    <property type="evidence" value="ECO:0007669"/>
    <property type="project" value="InterPro"/>
</dbReference>
<dbReference type="SUPFAM" id="SSF64268">
    <property type="entry name" value="PX domain"/>
    <property type="match status" value="1"/>
</dbReference>
<feature type="compositionally biased region" description="Low complexity" evidence="5">
    <location>
        <begin position="147"/>
        <end position="159"/>
    </location>
</feature>
<evidence type="ECO:0000256" key="1">
    <source>
        <dbReference type="ARBA" id="ARBA00022723"/>
    </source>
</evidence>
<dbReference type="SMART" id="SM01175">
    <property type="entry name" value="DUF4206"/>
    <property type="match status" value="1"/>
</dbReference>
<keyword evidence="1" id="KW-0479">Metal-binding</keyword>
<evidence type="ECO:0000256" key="4">
    <source>
        <dbReference type="ARBA" id="ARBA00022833"/>
    </source>
</evidence>
<dbReference type="GO" id="GO:0008270">
    <property type="term" value="F:zinc ion binding"/>
    <property type="evidence" value="ECO:0007669"/>
    <property type="project" value="UniProtKB-KW"/>
</dbReference>
<dbReference type="AlphaFoldDB" id="A0AAW1TI95"/>
<dbReference type="InterPro" id="IPR025258">
    <property type="entry name" value="RH_dom"/>
</dbReference>
<feature type="compositionally biased region" description="Polar residues" evidence="5">
    <location>
        <begin position="135"/>
        <end position="146"/>
    </location>
</feature>
<comment type="caution">
    <text evidence="7">The sequence shown here is derived from an EMBL/GenBank/DDBJ whole genome shotgun (WGS) entry which is preliminary data.</text>
</comment>
<dbReference type="PANTHER" id="PTHR12326:SF3">
    <property type="entry name" value="DIFFERENTIALLY EXPRESSED IN FDCP 8 HOMOLOG"/>
    <property type="match status" value="1"/>
</dbReference>
<dbReference type="Pfam" id="PF13901">
    <property type="entry name" value="RH_dom"/>
    <property type="match status" value="1"/>
</dbReference>
<reference evidence="7 8" key="1">
    <citation type="journal article" date="2024" name="Nat. Commun.">
        <title>Phylogenomics reveals the evolutionary origins of lichenization in chlorophyte algae.</title>
        <authorList>
            <person name="Puginier C."/>
            <person name="Libourel C."/>
            <person name="Otte J."/>
            <person name="Skaloud P."/>
            <person name="Haon M."/>
            <person name="Grisel S."/>
            <person name="Petersen M."/>
            <person name="Berrin J.G."/>
            <person name="Delaux P.M."/>
            <person name="Dal Grande F."/>
            <person name="Keller J."/>
        </authorList>
    </citation>
    <scope>NUCLEOTIDE SEQUENCE [LARGE SCALE GENOMIC DNA]</scope>
    <source>
        <strain evidence="7 8">SAG 2523</strain>
    </source>
</reference>
<dbReference type="PANTHER" id="PTHR12326">
    <property type="entry name" value="PLECKSTRIN HOMOLOGY DOMAIN CONTAINING PROTEIN"/>
    <property type="match status" value="1"/>
</dbReference>
<keyword evidence="8" id="KW-1185">Reference proteome</keyword>
<evidence type="ECO:0000256" key="2">
    <source>
        <dbReference type="ARBA" id="ARBA00022737"/>
    </source>
</evidence>
<dbReference type="EMBL" id="JALJOV010000029">
    <property type="protein sequence ID" value="KAK9868428.1"/>
    <property type="molecule type" value="Genomic_DNA"/>
</dbReference>
<proteinExistence type="predicted"/>
<feature type="compositionally biased region" description="Polar residues" evidence="5">
    <location>
        <begin position="316"/>
        <end position="329"/>
    </location>
</feature>
<name>A0AAW1TI95_9CHLO</name>
<evidence type="ECO:0000259" key="6">
    <source>
        <dbReference type="SMART" id="SM01175"/>
    </source>
</evidence>
<evidence type="ECO:0000313" key="7">
    <source>
        <dbReference type="EMBL" id="KAK9868428.1"/>
    </source>
</evidence>
<keyword evidence="2" id="KW-0677">Repeat</keyword>